<keyword evidence="2" id="KW-1185">Reference proteome</keyword>
<evidence type="ECO:0000313" key="2">
    <source>
        <dbReference type="Proteomes" id="UP001060085"/>
    </source>
</evidence>
<comment type="caution">
    <text evidence="1">The sequence shown here is derived from an EMBL/GenBank/DDBJ whole genome shotgun (WGS) entry which is preliminary data.</text>
</comment>
<evidence type="ECO:0000313" key="1">
    <source>
        <dbReference type="EMBL" id="KAI5647977.1"/>
    </source>
</evidence>
<organism evidence="1 2">
    <name type="scientific">Catharanthus roseus</name>
    <name type="common">Madagascar periwinkle</name>
    <name type="synonym">Vinca rosea</name>
    <dbReference type="NCBI Taxonomy" id="4058"/>
    <lineage>
        <taxon>Eukaryota</taxon>
        <taxon>Viridiplantae</taxon>
        <taxon>Streptophyta</taxon>
        <taxon>Embryophyta</taxon>
        <taxon>Tracheophyta</taxon>
        <taxon>Spermatophyta</taxon>
        <taxon>Magnoliopsida</taxon>
        <taxon>eudicotyledons</taxon>
        <taxon>Gunneridae</taxon>
        <taxon>Pentapetalae</taxon>
        <taxon>asterids</taxon>
        <taxon>lamiids</taxon>
        <taxon>Gentianales</taxon>
        <taxon>Apocynaceae</taxon>
        <taxon>Rauvolfioideae</taxon>
        <taxon>Vinceae</taxon>
        <taxon>Catharanthinae</taxon>
        <taxon>Catharanthus</taxon>
    </lineage>
</organism>
<gene>
    <name evidence="1" type="ORF">M9H77_33982</name>
</gene>
<reference evidence="2" key="1">
    <citation type="journal article" date="2023" name="Nat. Plants">
        <title>Single-cell RNA sequencing provides a high-resolution roadmap for understanding the multicellular compartmentation of specialized metabolism.</title>
        <authorList>
            <person name="Sun S."/>
            <person name="Shen X."/>
            <person name="Li Y."/>
            <person name="Li Y."/>
            <person name="Wang S."/>
            <person name="Li R."/>
            <person name="Zhang H."/>
            <person name="Shen G."/>
            <person name="Guo B."/>
            <person name="Wei J."/>
            <person name="Xu J."/>
            <person name="St-Pierre B."/>
            <person name="Chen S."/>
            <person name="Sun C."/>
        </authorList>
    </citation>
    <scope>NUCLEOTIDE SEQUENCE [LARGE SCALE GENOMIC DNA]</scope>
</reference>
<dbReference type="Proteomes" id="UP001060085">
    <property type="component" value="Linkage Group LG08"/>
</dbReference>
<dbReference type="EMBL" id="CM044708">
    <property type="protein sequence ID" value="KAI5647977.1"/>
    <property type="molecule type" value="Genomic_DNA"/>
</dbReference>
<protein>
    <submittedName>
        <fullName evidence="1">Uncharacterized protein</fullName>
    </submittedName>
</protein>
<proteinExistence type="predicted"/>
<name>A0ACB9ZJX9_CATRO</name>
<accession>A0ACB9ZJX9</accession>
<sequence length="138" mass="14921">MVRPSGHRADDDLGLITDRTSRVQSRTITASSRGVRGRHSTLDLPSTPTPLPAGLHYDTGAPGSSTQPPHVPFRSRPPLPSHPSYTPIPYEAYGSAHPHLQPLPAVYDPYLATPTVCPHIPYRSSAQEPLTEFSGPAR</sequence>